<dbReference type="EMBL" id="CP024696">
    <property type="protein sequence ID" value="ATV51886.1"/>
    <property type="molecule type" value="Genomic_DNA"/>
</dbReference>
<dbReference type="Pfam" id="PF13084">
    <property type="entry name" value="DUF3943"/>
    <property type="match status" value="1"/>
</dbReference>
<reference evidence="3 4" key="1">
    <citation type="submission" date="2017-11" db="EMBL/GenBank/DDBJ databases">
        <title>Genome sequencing of Prevotella intermedia KCOM 2033.</title>
        <authorList>
            <person name="Kook J.-K."/>
            <person name="Park S.-N."/>
            <person name="Lim Y.K."/>
        </authorList>
    </citation>
    <scope>NUCLEOTIDE SEQUENCE [LARGE SCALE GENOMIC DNA]</scope>
    <source>
        <strain evidence="3 4">KCOM 2033</strain>
    </source>
</reference>
<gene>
    <name evidence="3" type="ORF">CTM50_01640</name>
</gene>
<dbReference type="Proteomes" id="UP000229323">
    <property type="component" value="Chromosome"/>
</dbReference>
<accession>A0A2D3NA72</accession>
<dbReference type="RefSeq" id="WP_100022510.1">
    <property type="nucleotide sequence ID" value="NZ_CP024696.1"/>
</dbReference>
<proteinExistence type="predicted"/>
<protein>
    <submittedName>
        <fullName evidence="3">DUF3943 domain-containing protein</fullName>
    </submittedName>
</protein>
<sequence length="838" mass="93641">MRNKTPILLLLMAHCIFAYAQPSVVKPGWNIAVGLNCRTVDSVLVSRCNLGLFANADTLHGLQVGLFTSVARRDLQGSNLGGLFALSLGNGSGVQGSGLVNAVGQRMHGFQLAGLSNVAGSVQGVQLAGVSNISRSTLHGIQMSAVSNTATDVNLGMQASLVTNISAGQMRGIQVGSYNYADTVHGVQMGLFNVCIANPRGFQIGLVNYSRDTLHHSYGLINIHPNTKIDLMLFGGTSSMFNTALRLQNGSLYNIIGIGTHYTGLDKKFSGVVYYRIGRRFRITDRWSYGVDLGFHHIETFKGQNINTSERLYSIEPRFTTDFLLAKSLGLHLVLGYESTRYYGGEIYRQGALFEAGLAFRLRPVFSRGTSPYFYPTNKYSLRADLIIRHPWLAAAEVMLINTGVHLFDRFVLNEDYAQTTSHSIVDNFRNAFVWDNDMFNTNMFAHPYHGNLYFTSARANGMNFWQSYPYALGGSLMWEFFGEATPPSINDVFTTSIGGAALGETLFRISALPLDDSRRGMARLWRELLSGIINPMRALNRIITGDAWRVRPKGNRYHDYERLPINIVLSTGTRYLADKGALFRGEYNSYVNLLLNYGDPFSSENKPYDFFSLETTLGFFGNQPAVNTIHLVGQLWSTPISSGKDTDIKFGIYQHFNFYNSEVVKDGTDIVPYRIGEAASVGAGLIYRLPQAGNLSRLEQRIFINGVILGGSLSDYFHILQRDYNLGSGLSAKAQTMMQFGRFARFSLGADFYKIWTWKGYDEERVKRLDDQEYANAQGDVGNAALFILNPRLQVNLARHLLFDLNGSYYYRRTYYRDHPNVNVYTFEVRAGLTFEL</sequence>
<evidence type="ECO:0000256" key="1">
    <source>
        <dbReference type="SAM" id="SignalP"/>
    </source>
</evidence>
<feature type="signal peptide" evidence="1">
    <location>
        <begin position="1"/>
        <end position="20"/>
    </location>
</feature>
<evidence type="ECO:0000313" key="4">
    <source>
        <dbReference type="Proteomes" id="UP000229323"/>
    </source>
</evidence>
<name>A0A2D3NA72_PREIN</name>
<evidence type="ECO:0000313" key="3">
    <source>
        <dbReference type="EMBL" id="ATV51886.1"/>
    </source>
</evidence>
<dbReference type="InterPro" id="IPR025079">
    <property type="entry name" value="DUF3943"/>
</dbReference>
<organism evidence="3 4">
    <name type="scientific">Prevotella intermedia</name>
    <dbReference type="NCBI Taxonomy" id="28131"/>
    <lineage>
        <taxon>Bacteria</taxon>
        <taxon>Pseudomonadati</taxon>
        <taxon>Bacteroidota</taxon>
        <taxon>Bacteroidia</taxon>
        <taxon>Bacteroidales</taxon>
        <taxon>Prevotellaceae</taxon>
        <taxon>Prevotella</taxon>
    </lineage>
</organism>
<feature type="domain" description="DUF3943" evidence="2">
    <location>
        <begin position="432"/>
        <end position="537"/>
    </location>
</feature>
<dbReference type="AlphaFoldDB" id="A0A2D3NA72"/>
<evidence type="ECO:0000259" key="2">
    <source>
        <dbReference type="Pfam" id="PF13084"/>
    </source>
</evidence>
<keyword evidence="1" id="KW-0732">Signal</keyword>
<feature type="chain" id="PRO_5013756828" evidence="1">
    <location>
        <begin position="21"/>
        <end position="838"/>
    </location>
</feature>